<dbReference type="OrthoDB" id="5625143at2"/>
<dbReference type="AlphaFoldDB" id="A0A4R3VAB0"/>
<comment type="caution">
    <text evidence="2">The sequence shown here is derived from an EMBL/GenBank/DDBJ whole genome shotgun (WGS) entry which is preliminary data.</text>
</comment>
<proteinExistence type="predicted"/>
<dbReference type="EMBL" id="SMBX01000003">
    <property type="protein sequence ID" value="TCV00502.1"/>
    <property type="molecule type" value="Genomic_DNA"/>
</dbReference>
<evidence type="ECO:0000256" key="1">
    <source>
        <dbReference type="SAM" id="MobiDB-lite"/>
    </source>
</evidence>
<reference evidence="2 3" key="1">
    <citation type="submission" date="2019-03" db="EMBL/GenBank/DDBJ databases">
        <title>Genomic Encyclopedia of Type Strains, Phase IV (KMG-IV): sequencing the most valuable type-strain genomes for metagenomic binning, comparative biology and taxonomic classification.</title>
        <authorList>
            <person name="Goeker M."/>
        </authorList>
    </citation>
    <scope>NUCLEOTIDE SEQUENCE [LARGE SCALE GENOMIC DNA]</scope>
    <source>
        <strain evidence="2 3">DSM 100048</strain>
    </source>
</reference>
<dbReference type="Proteomes" id="UP000294692">
    <property type="component" value="Unassembled WGS sequence"/>
</dbReference>
<name>A0A4R3VAB0_9BURK</name>
<dbReference type="Pfam" id="PF05929">
    <property type="entry name" value="Phage_GPO"/>
    <property type="match status" value="1"/>
</dbReference>
<organism evidence="2 3">
    <name type="scientific">Paracandidimonas soli</name>
    <dbReference type="NCBI Taxonomy" id="1917182"/>
    <lineage>
        <taxon>Bacteria</taxon>
        <taxon>Pseudomonadati</taxon>
        <taxon>Pseudomonadota</taxon>
        <taxon>Betaproteobacteria</taxon>
        <taxon>Burkholderiales</taxon>
        <taxon>Alcaligenaceae</taxon>
        <taxon>Paracandidimonas</taxon>
    </lineage>
</organism>
<feature type="region of interest" description="Disordered" evidence="1">
    <location>
        <begin position="249"/>
        <end position="273"/>
    </location>
</feature>
<gene>
    <name evidence="2" type="ORF">EV686_10382</name>
</gene>
<keyword evidence="3" id="KW-1185">Reference proteome</keyword>
<accession>A0A4R3VAB0</accession>
<dbReference type="InterPro" id="IPR009228">
    <property type="entry name" value="Capsid_scaffold_GpO"/>
</dbReference>
<protein>
    <submittedName>
        <fullName evidence="2">Capsid scaffolding serine peptidase GPO</fullName>
    </submittedName>
</protein>
<evidence type="ECO:0000313" key="2">
    <source>
        <dbReference type="EMBL" id="TCV00502.1"/>
    </source>
</evidence>
<evidence type="ECO:0000313" key="3">
    <source>
        <dbReference type="Proteomes" id="UP000294692"/>
    </source>
</evidence>
<dbReference type="RefSeq" id="WP_132475075.1">
    <property type="nucleotide sequence ID" value="NZ_JBHRVM010000001.1"/>
</dbReference>
<sequence length="273" mass="30196">MKFKSKFFCVATEGATTDGRTITAEWIQQMAKTFSRAKYGARVWLEHMRGLMPDGPFKAYGDVLALEARKKSDGKLGLYAQIEPTDELIKMNKARQKIYSSIEINPDFAGSGEAYLVGLAVTDSPASLGTDMLAFTQQNPEGSPLTARKQDKDNLFSTAEEIELEFEEVDEGSGFSERIREVLGKFRKQTVKTEDQFGQMLDAVEQVASHGADLEQRFNAFSTDLNKFTAGLETLTKLQESFEAFKAQVEQTDAGTTHRPPATGSDGQVQTDC</sequence>